<keyword evidence="4" id="KW-1185">Reference proteome</keyword>
<name>A0ABS2QL82_9BACI</name>
<sequence>MEANCLGCRLALQMEKVHVIYEDNYVSCILDHNPFNEGYALIIPKAHFLEVEDFDQDTAAAVMNASRLISRAIRTAYSPDGITICQNGGIFSELSHYHMHIVPRY</sequence>
<feature type="short sequence motif" description="Histidine triad motif" evidence="1">
    <location>
        <begin position="96"/>
        <end position="100"/>
    </location>
</feature>
<dbReference type="RefSeq" id="WP_204545144.1">
    <property type="nucleotide sequence ID" value="NZ_JAFBFI010000016.1"/>
</dbReference>
<dbReference type="Pfam" id="PF01230">
    <property type="entry name" value="HIT"/>
    <property type="match status" value="1"/>
</dbReference>
<reference evidence="3 4" key="1">
    <citation type="submission" date="2021-01" db="EMBL/GenBank/DDBJ databases">
        <title>Genomic Encyclopedia of Type Strains, Phase IV (KMG-IV): sequencing the most valuable type-strain genomes for metagenomic binning, comparative biology and taxonomic classification.</title>
        <authorList>
            <person name="Goeker M."/>
        </authorList>
    </citation>
    <scope>NUCLEOTIDE SEQUENCE [LARGE SCALE GENOMIC DNA]</scope>
    <source>
        <strain evidence="3 4">DSM 105482</strain>
    </source>
</reference>
<comment type="caution">
    <text evidence="3">The sequence shown here is derived from an EMBL/GenBank/DDBJ whole genome shotgun (WGS) entry which is preliminary data.</text>
</comment>
<keyword evidence="3" id="KW-0378">Hydrolase</keyword>
<dbReference type="PROSITE" id="PS51084">
    <property type="entry name" value="HIT_2"/>
    <property type="match status" value="1"/>
</dbReference>
<organism evidence="3 4">
    <name type="scientific">Peribacillus deserti</name>
    <dbReference type="NCBI Taxonomy" id="673318"/>
    <lineage>
        <taxon>Bacteria</taxon>
        <taxon>Bacillati</taxon>
        <taxon>Bacillota</taxon>
        <taxon>Bacilli</taxon>
        <taxon>Bacillales</taxon>
        <taxon>Bacillaceae</taxon>
        <taxon>Peribacillus</taxon>
    </lineage>
</organism>
<evidence type="ECO:0000313" key="4">
    <source>
        <dbReference type="Proteomes" id="UP000823486"/>
    </source>
</evidence>
<dbReference type="Gene3D" id="3.30.428.10">
    <property type="entry name" value="HIT-like"/>
    <property type="match status" value="1"/>
</dbReference>
<feature type="domain" description="HIT" evidence="2">
    <location>
        <begin position="6"/>
        <end position="105"/>
    </location>
</feature>
<dbReference type="InterPro" id="IPR011146">
    <property type="entry name" value="HIT-like"/>
</dbReference>
<dbReference type="PANTHER" id="PTHR46648">
    <property type="entry name" value="HIT FAMILY PROTEIN 1"/>
    <property type="match status" value="1"/>
</dbReference>
<dbReference type="Proteomes" id="UP000823486">
    <property type="component" value="Unassembled WGS sequence"/>
</dbReference>
<accession>A0ABS2QL82</accession>
<evidence type="ECO:0000256" key="1">
    <source>
        <dbReference type="PROSITE-ProRule" id="PRU00464"/>
    </source>
</evidence>
<dbReference type="EMBL" id="JAFBFI010000016">
    <property type="protein sequence ID" value="MBM7693928.1"/>
    <property type="molecule type" value="Genomic_DNA"/>
</dbReference>
<dbReference type="InterPro" id="IPR036265">
    <property type="entry name" value="HIT-like_sf"/>
</dbReference>
<evidence type="ECO:0000259" key="2">
    <source>
        <dbReference type="PROSITE" id="PS51084"/>
    </source>
</evidence>
<proteinExistence type="predicted"/>
<dbReference type="InterPro" id="IPR001310">
    <property type="entry name" value="Histidine_triad_HIT"/>
</dbReference>
<evidence type="ECO:0000313" key="3">
    <source>
        <dbReference type="EMBL" id="MBM7693928.1"/>
    </source>
</evidence>
<gene>
    <name evidence="3" type="ORF">JOC77_003372</name>
</gene>
<dbReference type="SUPFAM" id="SSF54197">
    <property type="entry name" value="HIT-like"/>
    <property type="match status" value="1"/>
</dbReference>
<dbReference type="GO" id="GO:0016787">
    <property type="term" value="F:hydrolase activity"/>
    <property type="evidence" value="ECO:0007669"/>
    <property type="project" value="UniProtKB-KW"/>
</dbReference>
<dbReference type="PANTHER" id="PTHR46648:SF1">
    <property type="entry name" value="ADENOSINE 5'-MONOPHOSPHORAMIDASE HNT1"/>
    <property type="match status" value="1"/>
</dbReference>
<protein>
    <submittedName>
        <fullName evidence="3">Diadenosine tetraphosphate (Ap4A) HIT family hydrolase</fullName>
    </submittedName>
</protein>